<evidence type="ECO:0000256" key="1">
    <source>
        <dbReference type="SAM" id="MobiDB-lite"/>
    </source>
</evidence>
<dbReference type="RefSeq" id="WP_131185231.1">
    <property type="nucleotide sequence ID" value="NZ_QJUO01000024.1"/>
</dbReference>
<feature type="region of interest" description="Disordered" evidence="1">
    <location>
        <begin position="218"/>
        <end position="253"/>
    </location>
</feature>
<evidence type="ECO:0000313" key="2">
    <source>
        <dbReference type="EMBL" id="TBU98252.1"/>
    </source>
</evidence>
<organism evidence="2 3">
    <name type="scientific">Stutzerimonas kirkiae</name>
    <dbReference type="NCBI Taxonomy" id="2211392"/>
    <lineage>
        <taxon>Bacteria</taxon>
        <taxon>Pseudomonadati</taxon>
        <taxon>Pseudomonadota</taxon>
        <taxon>Gammaproteobacteria</taxon>
        <taxon>Pseudomonadales</taxon>
        <taxon>Pseudomonadaceae</taxon>
        <taxon>Stutzerimonas</taxon>
    </lineage>
</organism>
<sequence>MSTLLIAGLVLAALFLLLLIGYASQLVEKRGLEKARLRADLKERVKRCSELNANLPGQLMSPALKRLLYKIELGACQRLQALEKSPPQLTERIQALDELLRQGEEVPVENPPAHLSTEQHAKAAREMLENVHAQIVHAAKDGVIPRDAARHWTKEIKKMLVLLYIDYFNAMGTMALQQGQYQKARLAFERGVQYVRKQPDAAQYSAQLRQLQERIGLADSQVQKRQPTQTEDSELSEGMKSFSDDDWKKKNIY</sequence>
<feature type="compositionally biased region" description="Basic and acidic residues" evidence="1">
    <location>
        <begin position="242"/>
        <end position="253"/>
    </location>
</feature>
<comment type="caution">
    <text evidence="2">The sequence shown here is derived from an EMBL/GenBank/DDBJ whole genome shotgun (WGS) entry which is preliminary data.</text>
</comment>
<dbReference type="Proteomes" id="UP000292639">
    <property type="component" value="Unassembled WGS sequence"/>
</dbReference>
<proteinExistence type="predicted"/>
<dbReference type="AlphaFoldDB" id="A0A4Q9RBH2"/>
<keyword evidence="3" id="KW-1185">Reference proteome</keyword>
<dbReference type="EMBL" id="QJUP01000005">
    <property type="protein sequence ID" value="TBU98252.1"/>
    <property type="molecule type" value="Genomic_DNA"/>
</dbReference>
<protein>
    <submittedName>
        <fullName evidence="2">Uncharacterized protein</fullName>
    </submittedName>
</protein>
<evidence type="ECO:0000313" key="3">
    <source>
        <dbReference type="Proteomes" id="UP000292639"/>
    </source>
</evidence>
<dbReference type="OrthoDB" id="6199153at2"/>
<accession>A0A4Q9RBH2</accession>
<reference evidence="2 3" key="1">
    <citation type="submission" date="2018-06" db="EMBL/GenBank/DDBJ databases">
        <title>Three novel Pseudomonas species isolated from symptomatic oak.</title>
        <authorList>
            <person name="Bueno-Gonzalez V."/>
            <person name="Brady C."/>
        </authorList>
    </citation>
    <scope>NUCLEOTIDE SEQUENCE [LARGE SCALE GENOMIC DNA]</scope>
    <source>
        <strain evidence="2 3">P17C</strain>
    </source>
</reference>
<gene>
    <name evidence="2" type="ORF">DNJ96_05540</name>
</gene>
<feature type="compositionally biased region" description="Polar residues" evidence="1">
    <location>
        <begin position="220"/>
        <end position="230"/>
    </location>
</feature>
<name>A0A4Q9RBH2_9GAMM</name>